<keyword evidence="2" id="KW-0472">Membrane</keyword>
<comment type="caution">
    <text evidence="3">The sequence shown here is derived from an EMBL/GenBank/DDBJ whole genome shotgun (WGS) entry which is preliminary data.</text>
</comment>
<evidence type="ECO:0000256" key="1">
    <source>
        <dbReference type="SAM" id="MobiDB-lite"/>
    </source>
</evidence>
<keyword evidence="2" id="KW-1133">Transmembrane helix</keyword>
<evidence type="ECO:0000313" key="4">
    <source>
        <dbReference type="Proteomes" id="UP000245956"/>
    </source>
</evidence>
<feature type="transmembrane region" description="Helical" evidence="2">
    <location>
        <begin position="246"/>
        <end position="274"/>
    </location>
</feature>
<reference evidence="3 4" key="1">
    <citation type="journal article" date="2016" name="Front. Microbiol.">
        <title>Genome and transcriptome sequences reveal the specific parasitism of the nematophagous Purpureocillium lilacinum 36-1.</title>
        <authorList>
            <person name="Xie J."/>
            <person name="Li S."/>
            <person name="Mo C."/>
            <person name="Xiao X."/>
            <person name="Peng D."/>
            <person name="Wang G."/>
            <person name="Xiao Y."/>
        </authorList>
    </citation>
    <scope>NUCLEOTIDE SEQUENCE [LARGE SCALE GENOMIC DNA]</scope>
    <source>
        <strain evidence="3 4">36-1</strain>
    </source>
</reference>
<dbReference type="GO" id="GO:0005783">
    <property type="term" value="C:endoplasmic reticulum"/>
    <property type="evidence" value="ECO:0007669"/>
    <property type="project" value="TreeGrafter"/>
</dbReference>
<dbReference type="InterPro" id="IPR009305">
    <property type="entry name" value="Mpo1-like"/>
</dbReference>
<dbReference type="EMBL" id="LCWV01000037">
    <property type="protein sequence ID" value="PWI65179.1"/>
    <property type="molecule type" value="Genomic_DNA"/>
</dbReference>
<dbReference type="PANTHER" id="PTHR28026:SF9">
    <property type="entry name" value="2-HYDROXY-PALMITIC ACID DIOXYGENASE MPO1"/>
    <property type="match status" value="1"/>
</dbReference>
<dbReference type="Proteomes" id="UP000245956">
    <property type="component" value="Unassembled WGS sequence"/>
</dbReference>
<keyword evidence="2" id="KW-0812">Transmembrane</keyword>
<evidence type="ECO:0008006" key="5">
    <source>
        <dbReference type="Google" id="ProtNLM"/>
    </source>
</evidence>
<accession>A0A2U3DSF9</accession>
<dbReference type="AlphaFoldDB" id="A0A2U3DSF9"/>
<evidence type="ECO:0000313" key="3">
    <source>
        <dbReference type="EMBL" id="PWI65179.1"/>
    </source>
</evidence>
<protein>
    <recommendedName>
        <fullName evidence="5">DUF962 domain-containing protein</fullName>
    </recommendedName>
</protein>
<dbReference type="GO" id="GO:0046521">
    <property type="term" value="P:sphingoid catabolic process"/>
    <property type="evidence" value="ECO:0007669"/>
    <property type="project" value="TreeGrafter"/>
</dbReference>
<sequence>MRCCRRHPSIHLQPSPPSVAGRPIHPTVKSPHAPRATPTQRQPCHFVFAGTCHAHSRRAHISSLGPDFLKLPSPLVPPDIVFTASAHPPFNIFVFPTPLEPQLLTIPAPARERHQTRLTRPTCRWTSRSTSLSYAGPCTCEQLFARPSPRPTLTQSHWLTSTPVWCLPPQLGQRGHSHGLRAAHPRLCLLHGASRLSLRGPFGSSVVVPAHHQALPQATYTGTLIHLPAWLTVPYLDLNLGTIAALLYAGLYILLEPVAGFVLAAFCVGSTAFANHMRLEDPKATFQLALIVHVVSWIAQFIGHGAFEGRAPALLDNLVQAIFLAPMFVWLEVLFKLGYRKELQTRVEKQVQVEIAKFKAESKNGKAQ</sequence>
<organism evidence="3 4">
    <name type="scientific">Purpureocillium lilacinum</name>
    <name type="common">Paecilomyces lilacinus</name>
    <dbReference type="NCBI Taxonomy" id="33203"/>
    <lineage>
        <taxon>Eukaryota</taxon>
        <taxon>Fungi</taxon>
        <taxon>Dikarya</taxon>
        <taxon>Ascomycota</taxon>
        <taxon>Pezizomycotina</taxon>
        <taxon>Sordariomycetes</taxon>
        <taxon>Hypocreomycetidae</taxon>
        <taxon>Hypocreales</taxon>
        <taxon>Ophiocordycipitaceae</taxon>
        <taxon>Purpureocillium</taxon>
    </lineage>
</organism>
<gene>
    <name evidence="3" type="ORF">PCL_07356</name>
</gene>
<feature type="transmembrane region" description="Helical" evidence="2">
    <location>
        <begin position="319"/>
        <end position="339"/>
    </location>
</feature>
<evidence type="ECO:0000256" key="2">
    <source>
        <dbReference type="SAM" id="Phobius"/>
    </source>
</evidence>
<dbReference type="GO" id="GO:0016020">
    <property type="term" value="C:membrane"/>
    <property type="evidence" value="ECO:0007669"/>
    <property type="project" value="GOC"/>
</dbReference>
<dbReference type="PANTHER" id="PTHR28026">
    <property type="entry name" value="DUF962 DOMAIN PROTEIN (AFU_ORTHOLOGUE AFUA_8G05310)"/>
    <property type="match status" value="1"/>
</dbReference>
<dbReference type="Pfam" id="PF06127">
    <property type="entry name" value="Mpo1-like"/>
    <property type="match status" value="1"/>
</dbReference>
<feature type="transmembrane region" description="Helical" evidence="2">
    <location>
        <begin position="286"/>
        <end position="307"/>
    </location>
</feature>
<feature type="region of interest" description="Disordered" evidence="1">
    <location>
        <begin position="1"/>
        <end position="39"/>
    </location>
</feature>
<proteinExistence type="predicted"/>
<name>A0A2U3DSF9_PURLI</name>